<dbReference type="GO" id="GO:0003677">
    <property type="term" value="F:DNA binding"/>
    <property type="evidence" value="ECO:0007669"/>
    <property type="project" value="InterPro"/>
</dbReference>
<name>A0A178MLS7_9PROT</name>
<sequence>MADVKLPDLKAIAAQALERRKRSGLSQKALADLAGVGHVTVIALERGDGNLRLENAWRILAALGLAEEATGR</sequence>
<dbReference type="Proteomes" id="UP000078428">
    <property type="component" value="Unassembled WGS sequence"/>
</dbReference>
<dbReference type="EMBL" id="LWQT01000060">
    <property type="protein sequence ID" value="OAN49609.1"/>
    <property type="molecule type" value="Genomic_DNA"/>
</dbReference>
<proteinExistence type="predicted"/>
<accession>A0A178MLS7</accession>
<dbReference type="CDD" id="cd00093">
    <property type="entry name" value="HTH_XRE"/>
    <property type="match status" value="1"/>
</dbReference>
<dbReference type="Gene3D" id="1.10.260.40">
    <property type="entry name" value="lambda repressor-like DNA-binding domains"/>
    <property type="match status" value="1"/>
</dbReference>
<dbReference type="SUPFAM" id="SSF47413">
    <property type="entry name" value="lambda repressor-like DNA-binding domains"/>
    <property type="match status" value="1"/>
</dbReference>
<reference evidence="2 3" key="1">
    <citation type="submission" date="2016-04" db="EMBL/GenBank/DDBJ databases">
        <title>Draft genome sequence of freshwater magnetotactic bacteria Magnetospirillum marisnigri SP-1 and Magnetospirillum moscoviense BB-1.</title>
        <authorList>
            <person name="Koziaeva V."/>
            <person name="Dziuba M.V."/>
            <person name="Ivanov T.M."/>
            <person name="Kuznetsov B."/>
            <person name="Grouzdev D.S."/>
        </authorList>
    </citation>
    <scope>NUCLEOTIDE SEQUENCE [LARGE SCALE GENOMIC DNA]</scope>
    <source>
        <strain evidence="2 3">SP-1</strain>
    </source>
</reference>
<dbReference type="PROSITE" id="PS50943">
    <property type="entry name" value="HTH_CROC1"/>
    <property type="match status" value="1"/>
</dbReference>
<evidence type="ECO:0000313" key="3">
    <source>
        <dbReference type="Proteomes" id="UP000078428"/>
    </source>
</evidence>
<dbReference type="Pfam" id="PF01381">
    <property type="entry name" value="HTH_3"/>
    <property type="match status" value="1"/>
</dbReference>
<dbReference type="STRING" id="1285242.A6A04_19160"/>
<protein>
    <recommendedName>
        <fullName evidence="1">HTH cro/C1-type domain-containing protein</fullName>
    </recommendedName>
</protein>
<feature type="domain" description="HTH cro/C1-type" evidence="1">
    <location>
        <begin position="18"/>
        <end position="69"/>
    </location>
</feature>
<dbReference type="InterPro" id="IPR001387">
    <property type="entry name" value="Cro/C1-type_HTH"/>
</dbReference>
<dbReference type="RefSeq" id="WP_068493210.1">
    <property type="nucleotide sequence ID" value="NZ_LWQT01000060.1"/>
</dbReference>
<dbReference type="OrthoDB" id="7365863at2"/>
<keyword evidence="3" id="KW-1185">Reference proteome</keyword>
<evidence type="ECO:0000313" key="2">
    <source>
        <dbReference type="EMBL" id="OAN49609.1"/>
    </source>
</evidence>
<dbReference type="InterPro" id="IPR010982">
    <property type="entry name" value="Lambda_DNA-bd_dom_sf"/>
</dbReference>
<dbReference type="AlphaFoldDB" id="A0A178MLS7"/>
<comment type="caution">
    <text evidence="2">The sequence shown here is derived from an EMBL/GenBank/DDBJ whole genome shotgun (WGS) entry which is preliminary data.</text>
</comment>
<evidence type="ECO:0000259" key="1">
    <source>
        <dbReference type="PROSITE" id="PS50943"/>
    </source>
</evidence>
<organism evidence="2 3">
    <name type="scientific">Paramagnetospirillum marisnigri</name>
    <dbReference type="NCBI Taxonomy" id="1285242"/>
    <lineage>
        <taxon>Bacteria</taxon>
        <taxon>Pseudomonadati</taxon>
        <taxon>Pseudomonadota</taxon>
        <taxon>Alphaproteobacteria</taxon>
        <taxon>Rhodospirillales</taxon>
        <taxon>Magnetospirillaceae</taxon>
        <taxon>Paramagnetospirillum</taxon>
    </lineage>
</organism>
<gene>
    <name evidence="2" type="ORF">A6A04_19160</name>
</gene>
<dbReference type="SMART" id="SM00530">
    <property type="entry name" value="HTH_XRE"/>
    <property type="match status" value="1"/>
</dbReference>